<organism evidence="5 6">
    <name type="scientific">Gymnopilus junonius</name>
    <name type="common">Spectacular rustgill mushroom</name>
    <name type="synonym">Gymnopilus spectabilis subsp. junonius</name>
    <dbReference type="NCBI Taxonomy" id="109634"/>
    <lineage>
        <taxon>Eukaryota</taxon>
        <taxon>Fungi</taxon>
        <taxon>Dikarya</taxon>
        <taxon>Basidiomycota</taxon>
        <taxon>Agaricomycotina</taxon>
        <taxon>Agaricomycetes</taxon>
        <taxon>Agaricomycetidae</taxon>
        <taxon>Agaricales</taxon>
        <taxon>Agaricineae</taxon>
        <taxon>Hymenogastraceae</taxon>
        <taxon>Gymnopilus</taxon>
    </lineage>
</organism>
<evidence type="ECO:0000256" key="1">
    <source>
        <dbReference type="PROSITE-ProRule" id="PRU00285"/>
    </source>
</evidence>
<dbReference type="PROSITE" id="PS01031">
    <property type="entry name" value="SHSP"/>
    <property type="match status" value="1"/>
</dbReference>
<dbReference type="Proteomes" id="UP000724874">
    <property type="component" value="Unassembled WGS sequence"/>
</dbReference>
<feature type="domain" description="SHSP" evidence="4">
    <location>
        <begin position="40"/>
        <end position="146"/>
    </location>
</feature>
<reference evidence="5" key="1">
    <citation type="submission" date="2020-11" db="EMBL/GenBank/DDBJ databases">
        <authorList>
            <consortium name="DOE Joint Genome Institute"/>
            <person name="Ahrendt S."/>
            <person name="Riley R."/>
            <person name="Andreopoulos W."/>
            <person name="LaButti K."/>
            <person name="Pangilinan J."/>
            <person name="Ruiz-duenas F.J."/>
            <person name="Barrasa J.M."/>
            <person name="Sanchez-Garcia M."/>
            <person name="Camarero S."/>
            <person name="Miyauchi S."/>
            <person name="Serrano A."/>
            <person name="Linde D."/>
            <person name="Babiker R."/>
            <person name="Drula E."/>
            <person name="Ayuso-Fernandez I."/>
            <person name="Pacheco R."/>
            <person name="Padilla G."/>
            <person name="Ferreira P."/>
            <person name="Barriuso J."/>
            <person name="Kellner H."/>
            <person name="Castanera R."/>
            <person name="Alfaro M."/>
            <person name="Ramirez L."/>
            <person name="Pisabarro A.G."/>
            <person name="Kuo A."/>
            <person name="Tritt A."/>
            <person name="Lipzen A."/>
            <person name="He G."/>
            <person name="Yan M."/>
            <person name="Ng V."/>
            <person name="Cullen D."/>
            <person name="Martin F."/>
            <person name="Rosso M.-N."/>
            <person name="Henrissat B."/>
            <person name="Hibbett D."/>
            <person name="Martinez A.T."/>
            <person name="Grigoriev I.V."/>
        </authorList>
    </citation>
    <scope>NUCLEOTIDE SEQUENCE</scope>
    <source>
        <strain evidence="5">AH 44721</strain>
    </source>
</reference>
<dbReference type="InterPro" id="IPR002068">
    <property type="entry name" value="A-crystallin/Hsp20_dom"/>
</dbReference>
<dbReference type="InterPro" id="IPR008978">
    <property type="entry name" value="HSP20-like_chaperone"/>
</dbReference>
<protein>
    <recommendedName>
        <fullName evidence="4">SHSP domain-containing protein</fullName>
    </recommendedName>
</protein>
<comment type="similarity">
    <text evidence="1 2">Belongs to the small heat shock protein (HSP20) family.</text>
</comment>
<feature type="compositionally biased region" description="Polar residues" evidence="3">
    <location>
        <begin position="1"/>
        <end position="10"/>
    </location>
</feature>
<proteinExistence type="inferred from homology"/>
<dbReference type="Gene3D" id="2.60.40.790">
    <property type="match status" value="1"/>
</dbReference>
<dbReference type="AlphaFoldDB" id="A0A9P5NPS6"/>
<dbReference type="EMBL" id="JADNYJ010000026">
    <property type="protein sequence ID" value="KAF8904405.1"/>
    <property type="molecule type" value="Genomic_DNA"/>
</dbReference>
<evidence type="ECO:0000313" key="5">
    <source>
        <dbReference type="EMBL" id="KAF8904405.1"/>
    </source>
</evidence>
<evidence type="ECO:0000256" key="3">
    <source>
        <dbReference type="SAM" id="MobiDB-lite"/>
    </source>
</evidence>
<evidence type="ECO:0000259" key="4">
    <source>
        <dbReference type="PROSITE" id="PS01031"/>
    </source>
</evidence>
<evidence type="ECO:0000313" key="6">
    <source>
        <dbReference type="Proteomes" id="UP000724874"/>
    </source>
</evidence>
<dbReference type="SUPFAM" id="SSF49764">
    <property type="entry name" value="HSP20-like chaperones"/>
    <property type="match status" value="1"/>
</dbReference>
<comment type="caution">
    <text evidence="5">The sequence shown here is derived from an EMBL/GenBank/DDBJ whole genome shotgun (WGS) entry which is preliminary data.</text>
</comment>
<keyword evidence="6" id="KW-1185">Reference proteome</keyword>
<sequence>MANQAASSVSYPAPDPPTILPEDYSDNGRPSSSSGRSFLSSTPALDSTIEVHTLQHEYQLHVRLPGFSWDGITLATKRRHILHVVADRWDHGGGHFERRVAFGYDADLTQVKADFSSDLLRISVPRRPSAISSIQTSSRYAPIGRSS</sequence>
<dbReference type="OrthoDB" id="1431247at2759"/>
<feature type="compositionally biased region" description="Low complexity" evidence="3">
    <location>
        <begin position="31"/>
        <end position="40"/>
    </location>
</feature>
<gene>
    <name evidence="5" type="ORF">CPB84DRAFT_1772956</name>
</gene>
<evidence type="ECO:0000256" key="2">
    <source>
        <dbReference type="RuleBase" id="RU003616"/>
    </source>
</evidence>
<name>A0A9P5NPS6_GYMJU</name>
<dbReference type="CDD" id="cd06464">
    <property type="entry name" value="ACD_sHsps-like"/>
    <property type="match status" value="1"/>
</dbReference>
<accession>A0A9P5NPS6</accession>
<dbReference type="Pfam" id="PF00011">
    <property type="entry name" value="HSP20"/>
    <property type="match status" value="1"/>
</dbReference>
<feature type="region of interest" description="Disordered" evidence="3">
    <location>
        <begin position="1"/>
        <end position="40"/>
    </location>
</feature>